<dbReference type="InterPro" id="IPR003029">
    <property type="entry name" value="S1_domain"/>
</dbReference>
<dbReference type="SMART" id="SM00316">
    <property type="entry name" value="S1"/>
    <property type="match status" value="1"/>
</dbReference>
<dbReference type="InterPro" id="IPR001900">
    <property type="entry name" value="RNase_II/R"/>
</dbReference>
<dbReference type="GO" id="GO:0008859">
    <property type="term" value="F:exoribonuclease II activity"/>
    <property type="evidence" value="ECO:0007669"/>
    <property type="project" value="UniProtKB-UniRule"/>
</dbReference>
<keyword evidence="5 8" id="KW-0378">Hydrolase</keyword>
<keyword evidence="12" id="KW-1185">Reference proteome</keyword>
<dbReference type="SMART" id="SM00955">
    <property type="entry name" value="RNB"/>
    <property type="match status" value="1"/>
</dbReference>
<feature type="region of interest" description="Disordered" evidence="9">
    <location>
        <begin position="1"/>
        <end position="20"/>
    </location>
</feature>
<dbReference type="HAMAP" id="MF_01895">
    <property type="entry name" value="RNase_R"/>
    <property type="match status" value="1"/>
</dbReference>
<keyword evidence="4 8" id="KW-0540">Nuclease</keyword>
<dbReference type="Pfam" id="PF00773">
    <property type="entry name" value="RNB"/>
    <property type="match status" value="1"/>
</dbReference>
<dbReference type="InterPro" id="IPR022966">
    <property type="entry name" value="RNase_II/R_CS"/>
</dbReference>
<dbReference type="InterPro" id="IPR013223">
    <property type="entry name" value="RNase_B_OB_dom"/>
</dbReference>
<dbReference type="Pfam" id="PF17876">
    <property type="entry name" value="CSD2"/>
    <property type="match status" value="1"/>
</dbReference>
<evidence type="ECO:0000256" key="6">
    <source>
        <dbReference type="ARBA" id="ARBA00022839"/>
    </source>
</evidence>
<sequence>MKRDSKDKNKNKKNIEHRPRRSRGRLVVGVLEVNPRGFGFVSSMGIPDVYIAEDDMDGAIHGDRVKVVVYGGKGKPYGKIRKILSRGTSEIVGLIRRIGNKFHLIPLNRRYNFTLLLDDEGEFEENQVAVAAIERYPYFPNPGVGRVVKVLGSEGDPRVGILALMEEYKISADFPREVVEEAERLSELSTFYCAPGERKDLRKKVALTIDPSDAKDFDDALSIEEVEEGWLVGVHIADVSEYVRPASQIDIEARQRSFSVYLVDRAIPMLPPRLSSDLCSLIEGKDRLCLTVEMVLNRRGELLRYKVIPSVIRVRKRLTYEEAQEVLDGRNTFGEEIDRVLQRLSRVAKKLYSRRKKEGMVEFDFPEAKVVLDEEGRAVDVRVVERIFSYRIVEHFMILANSVIAEYVFNSDIQAIYRVHERPDREKLEQLRRILASVGIEIKRINRSNRTINRLLKRVESLPFKRLVHTLVLRSLSRARYDPVCLGHFGLALKYYLHFTSPIRRYPDLVVHRIVHELIKEERSLEEPYSFEELKDIASYASMMEEKTDELEKTSVKMKIVEYMENKVGECFKGVISWITHRGIFVELDNTVEGFVSKESLDSWGDFYYDEDDFILKGSKGMVFRLGDMVDVQLVEVDRSANRICFRLI</sequence>
<comment type="function">
    <text evidence="8">3'-5' exoribonuclease that releases 5'-nucleoside monophosphates and is involved in maturation of structured RNAs.</text>
</comment>
<evidence type="ECO:0000256" key="7">
    <source>
        <dbReference type="ARBA" id="ARBA00022884"/>
    </source>
</evidence>
<dbReference type="GO" id="GO:0005829">
    <property type="term" value="C:cytosol"/>
    <property type="evidence" value="ECO:0007669"/>
    <property type="project" value="TreeGrafter"/>
</dbReference>
<dbReference type="InterPro" id="IPR050180">
    <property type="entry name" value="RNR_Ribonuclease"/>
</dbReference>
<dbReference type="Pfam" id="PF00575">
    <property type="entry name" value="S1"/>
    <property type="match status" value="1"/>
</dbReference>
<feature type="domain" description="S1 motif" evidence="10">
    <location>
        <begin position="569"/>
        <end position="649"/>
    </location>
</feature>
<evidence type="ECO:0000256" key="9">
    <source>
        <dbReference type="SAM" id="MobiDB-lite"/>
    </source>
</evidence>
<dbReference type="SUPFAM" id="SSF50249">
    <property type="entry name" value="Nucleic acid-binding proteins"/>
    <property type="match status" value="4"/>
</dbReference>
<gene>
    <name evidence="8" type="primary">rnr</name>
    <name evidence="11" type="ORF">SAMN03080603_00043</name>
</gene>
<evidence type="ECO:0000313" key="12">
    <source>
        <dbReference type="Proteomes" id="UP000199266"/>
    </source>
</evidence>
<dbReference type="NCBIfam" id="TIGR02063">
    <property type="entry name" value="RNase_R"/>
    <property type="match status" value="1"/>
</dbReference>
<reference evidence="12" key="1">
    <citation type="submission" date="2016-10" db="EMBL/GenBank/DDBJ databases">
        <authorList>
            <person name="Varghese N."/>
            <person name="Submissions S."/>
        </authorList>
    </citation>
    <scope>NUCLEOTIDE SEQUENCE [LARGE SCALE GENOMIC DNA]</scope>
    <source>
        <strain evidence="12">DSM 13490</strain>
    </source>
</reference>
<dbReference type="Pfam" id="PF08206">
    <property type="entry name" value="OB_RNB"/>
    <property type="match status" value="1"/>
</dbReference>
<dbReference type="SMART" id="SM00357">
    <property type="entry name" value="CSP"/>
    <property type="match status" value="1"/>
</dbReference>
<dbReference type="PANTHER" id="PTHR23355:SF9">
    <property type="entry name" value="DIS3-LIKE EXONUCLEASE 2"/>
    <property type="match status" value="1"/>
</dbReference>
<dbReference type="CDD" id="cd04471">
    <property type="entry name" value="S1_RNase_R"/>
    <property type="match status" value="1"/>
</dbReference>
<dbReference type="GO" id="GO:0003723">
    <property type="term" value="F:RNA binding"/>
    <property type="evidence" value="ECO:0007669"/>
    <property type="project" value="UniProtKB-UniRule"/>
</dbReference>
<dbReference type="EMBL" id="FNPD01000001">
    <property type="protein sequence ID" value="SDX63831.1"/>
    <property type="molecule type" value="Genomic_DNA"/>
</dbReference>
<dbReference type="InterPro" id="IPR012340">
    <property type="entry name" value="NA-bd_OB-fold"/>
</dbReference>
<accession>A0A1H3DBR0</accession>
<comment type="similarity">
    <text evidence="8">Belongs to the RNR ribonuclease family. RNase R subfamily.</text>
</comment>
<dbReference type="InterPro" id="IPR004476">
    <property type="entry name" value="RNase_II/RNase_R"/>
</dbReference>
<feature type="compositionally biased region" description="Basic and acidic residues" evidence="9">
    <location>
        <begin position="1"/>
        <end position="17"/>
    </location>
</feature>
<keyword evidence="6 8" id="KW-0269">Exonuclease</keyword>
<dbReference type="EC" id="3.1.13.1" evidence="8"/>
<evidence type="ECO:0000256" key="1">
    <source>
        <dbReference type="ARBA" id="ARBA00001849"/>
    </source>
</evidence>
<comment type="subcellular location">
    <subcellularLocation>
        <location evidence="2 8">Cytoplasm</location>
    </subcellularLocation>
</comment>
<dbReference type="RefSeq" id="WP_091459741.1">
    <property type="nucleotide sequence ID" value="NZ_FNPD01000001.1"/>
</dbReference>
<protein>
    <recommendedName>
        <fullName evidence="8">Ribonuclease R</fullName>
        <shortName evidence="8">RNase R</shortName>
        <ecNumber evidence="8">3.1.13.1</ecNumber>
    </recommendedName>
</protein>
<organism evidence="11 12">
    <name type="scientific">Acetomicrobium thermoterrenum DSM 13490</name>
    <dbReference type="NCBI Taxonomy" id="1120987"/>
    <lineage>
        <taxon>Bacteria</taxon>
        <taxon>Thermotogati</taxon>
        <taxon>Synergistota</taxon>
        <taxon>Synergistia</taxon>
        <taxon>Synergistales</taxon>
        <taxon>Acetomicrobiaceae</taxon>
        <taxon>Acetomicrobium</taxon>
    </lineage>
</organism>
<proteinExistence type="inferred from homology"/>
<dbReference type="Gene3D" id="2.40.50.140">
    <property type="entry name" value="Nucleic acid-binding proteins"/>
    <property type="match status" value="2"/>
</dbReference>
<dbReference type="InterPro" id="IPR040476">
    <property type="entry name" value="CSD2"/>
</dbReference>
<dbReference type="Proteomes" id="UP000199266">
    <property type="component" value="Unassembled WGS sequence"/>
</dbReference>
<evidence type="ECO:0000259" key="10">
    <source>
        <dbReference type="PROSITE" id="PS50126"/>
    </source>
</evidence>
<dbReference type="InterPro" id="IPR011129">
    <property type="entry name" value="CSD"/>
</dbReference>
<dbReference type="NCBIfam" id="TIGR00358">
    <property type="entry name" value="3_prime_RNase"/>
    <property type="match status" value="1"/>
</dbReference>
<dbReference type="GO" id="GO:0006402">
    <property type="term" value="P:mRNA catabolic process"/>
    <property type="evidence" value="ECO:0007669"/>
    <property type="project" value="TreeGrafter"/>
</dbReference>
<dbReference type="PROSITE" id="PS01175">
    <property type="entry name" value="RIBONUCLEASE_II"/>
    <property type="match status" value="1"/>
</dbReference>
<evidence type="ECO:0000256" key="8">
    <source>
        <dbReference type="HAMAP-Rule" id="MF_01895"/>
    </source>
</evidence>
<name>A0A1H3DBR0_9BACT</name>
<evidence type="ECO:0000256" key="3">
    <source>
        <dbReference type="ARBA" id="ARBA00022490"/>
    </source>
</evidence>
<evidence type="ECO:0000256" key="2">
    <source>
        <dbReference type="ARBA" id="ARBA00004496"/>
    </source>
</evidence>
<evidence type="ECO:0000313" key="11">
    <source>
        <dbReference type="EMBL" id="SDX63831.1"/>
    </source>
</evidence>
<comment type="catalytic activity">
    <reaction evidence="1 8">
        <text>Exonucleolytic cleavage in the 3'- to 5'-direction to yield nucleoside 5'-phosphates.</text>
        <dbReference type="EC" id="3.1.13.1"/>
    </reaction>
</comment>
<dbReference type="PROSITE" id="PS50126">
    <property type="entry name" value="S1"/>
    <property type="match status" value="1"/>
</dbReference>
<dbReference type="AlphaFoldDB" id="A0A1H3DBR0"/>
<keyword evidence="3 8" id="KW-0963">Cytoplasm</keyword>
<evidence type="ECO:0000256" key="5">
    <source>
        <dbReference type="ARBA" id="ARBA00022801"/>
    </source>
</evidence>
<evidence type="ECO:0000256" key="4">
    <source>
        <dbReference type="ARBA" id="ARBA00022722"/>
    </source>
</evidence>
<dbReference type="InterPro" id="IPR011805">
    <property type="entry name" value="RNase_R"/>
</dbReference>
<dbReference type="PANTHER" id="PTHR23355">
    <property type="entry name" value="RIBONUCLEASE"/>
    <property type="match status" value="1"/>
</dbReference>
<keyword evidence="7 8" id="KW-0694">RNA-binding</keyword>